<feature type="domain" description="Concentrative nucleoside transporter C-terminal" evidence="9">
    <location>
        <begin position="313"/>
        <end position="561"/>
    </location>
</feature>
<dbReference type="EMBL" id="AMQM01000132">
    <property type="status" value="NOT_ANNOTATED_CDS"/>
    <property type="molecule type" value="Genomic_DNA"/>
</dbReference>
<dbReference type="EnsemblMetazoa" id="HelroT93209">
    <property type="protein sequence ID" value="HelroP93209"/>
    <property type="gene ID" value="HelroG93209"/>
</dbReference>
<dbReference type="GeneID" id="20217491"/>
<dbReference type="InterPro" id="IPR008276">
    <property type="entry name" value="C_nuclsd_transpt"/>
</dbReference>
<evidence type="ECO:0000256" key="2">
    <source>
        <dbReference type="ARBA" id="ARBA00009033"/>
    </source>
</evidence>
<feature type="transmembrane region" description="Helical" evidence="7">
    <location>
        <begin position="54"/>
        <end position="74"/>
    </location>
</feature>
<feature type="transmembrane region" description="Helical" evidence="7">
    <location>
        <begin position="208"/>
        <end position="230"/>
    </location>
</feature>
<evidence type="ECO:0000313" key="12">
    <source>
        <dbReference type="EnsemblMetazoa" id="HelroP93209"/>
    </source>
</evidence>
<dbReference type="GO" id="GO:0005415">
    <property type="term" value="F:nucleoside:sodium symporter activity"/>
    <property type="evidence" value="ECO:0000318"/>
    <property type="project" value="GO_Central"/>
</dbReference>
<dbReference type="InterPro" id="IPR018270">
    <property type="entry name" value="C_nuclsd_transpt_met_bac"/>
</dbReference>
<keyword evidence="4 7" id="KW-0812">Transmembrane</keyword>
<sequence length="568" mass="62897">MRHVANIQNNVANFWQKYKKIFKMCFLFLLVVLYFVYFTFALKYHFGDEGSIRLVWVTSLAVFGIVVSFIIDKFGEDIHKILSPLLNFVHKYTNFINWFLLASIFVGVIIMLIVDLTSKSAELYNLVSLSGVVVYVLLLFIFSVSPAKVKWRTVLWGFALQLAFALMILRWSFGYNAFKWLGDRVAEYLAYIDAGSEFVFGKSFKDHFFAMQVLPTVIFISSTITILFYLNVMQWVILKIAWVMQACMDTTAGESVNTAGNIFIGQTEAPLLIRPILPSMTKSEIHAVMTGGFATIAGGVLAAYILFGVPANHLLSASVMSAPAALGIAKLSYPETKKSLTTAKKVKALIEKCPEKNIVEAAASGASAAIPLVANIAANLLAFIALLEFMNATLTWFGDRVGSSQPITFQLVISYIMLPFALVMGVKVPDCRKVGQLIGVKTFINEFVAFEELGIFIDNRKKFDEHVRLNGTWEYSSTNDDIILQHPYGNSTVLKHGVIEDRSVVISTYALCGFSNISSIGIQIGAFTAMVPSRKKVFSKIAVRAMISGSVACFITACVAGLFYRAEV</sequence>
<feature type="transmembrane region" description="Helical" evidence="7">
    <location>
        <begin position="123"/>
        <end position="142"/>
    </location>
</feature>
<evidence type="ECO:0000313" key="11">
    <source>
        <dbReference type="EMBL" id="ESO12301.1"/>
    </source>
</evidence>
<feature type="transmembrane region" description="Helical" evidence="7">
    <location>
        <begin position="407"/>
        <end position="426"/>
    </location>
</feature>
<dbReference type="GO" id="GO:1901642">
    <property type="term" value="P:nucleoside transmembrane transport"/>
    <property type="evidence" value="ECO:0000318"/>
    <property type="project" value="GO_Central"/>
</dbReference>
<keyword evidence="3" id="KW-1003">Cell membrane</keyword>
<organism evidence="12 13">
    <name type="scientific">Helobdella robusta</name>
    <name type="common">Californian leech</name>
    <dbReference type="NCBI Taxonomy" id="6412"/>
    <lineage>
        <taxon>Eukaryota</taxon>
        <taxon>Metazoa</taxon>
        <taxon>Spiralia</taxon>
        <taxon>Lophotrochozoa</taxon>
        <taxon>Annelida</taxon>
        <taxon>Clitellata</taxon>
        <taxon>Hirudinea</taxon>
        <taxon>Rhynchobdellida</taxon>
        <taxon>Glossiphoniidae</taxon>
        <taxon>Helobdella</taxon>
    </lineage>
</organism>
<protein>
    <recommendedName>
        <fullName evidence="7">Sodium/nucleoside cotransporter</fullName>
    </recommendedName>
</protein>
<feature type="transmembrane region" description="Helical" evidence="7">
    <location>
        <begin position="95"/>
        <end position="117"/>
    </location>
</feature>
<accession>T1G8U4</accession>
<dbReference type="InterPro" id="IPR011657">
    <property type="entry name" value="CNT_C_dom"/>
</dbReference>
<dbReference type="RefSeq" id="XP_009009021.1">
    <property type="nucleotide sequence ID" value="XM_009010773.1"/>
</dbReference>
<dbReference type="InParanoid" id="T1G8U4"/>
<proteinExistence type="inferred from homology"/>
<dbReference type="AlphaFoldDB" id="T1G8U4"/>
<dbReference type="STRING" id="6412.T1G8U4"/>
<evidence type="ECO:0000256" key="1">
    <source>
        <dbReference type="ARBA" id="ARBA00004651"/>
    </source>
</evidence>
<dbReference type="Pfam" id="PF01773">
    <property type="entry name" value="Nucleos_tra2_N"/>
    <property type="match status" value="1"/>
</dbReference>
<comment type="similarity">
    <text evidence="2 7">Belongs to the concentrative nucleoside transporter (CNT) (TC 2.A.41) family.</text>
</comment>
<keyword evidence="13" id="KW-1185">Reference proteome</keyword>
<dbReference type="KEGG" id="hro:HELRODRAFT_93209"/>
<dbReference type="EMBL" id="KB095811">
    <property type="protein sequence ID" value="ESO12301.1"/>
    <property type="molecule type" value="Genomic_DNA"/>
</dbReference>
<dbReference type="OMA" id="IMLYAMC"/>
<dbReference type="eggNOG" id="KOG3747">
    <property type="taxonomic scope" value="Eukaryota"/>
</dbReference>
<dbReference type="PANTHER" id="PTHR10590">
    <property type="entry name" value="SODIUM/NUCLEOSIDE COTRANSPORTER"/>
    <property type="match status" value="1"/>
</dbReference>
<feature type="domain" description="Concentrative nucleoside transporter N-terminal" evidence="8">
    <location>
        <begin position="131"/>
        <end position="202"/>
    </location>
</feature>
<reference evidence="13" key="1">
    <citation type="submission" date="2012-12" db="EMBL/GenBank/DDBJ databases">
        <authorList>
            <person name="Hellsten U."/>
            <person name="Grimwood J."/>
            <person name="Chapman J.A."/>
            <person name="Shapiro H."/>
            <person name="Aerts A."/>
            <person name="Otillar R.P."/>
            <person name="Terry A.Y."/>
            <person name="Boore J.L."/>
            <person name="Simakov O."/>
            <person name="Marletaz F."/>
            <person name="Cho S.-J."/>
            <person name="Edsinger-Gonzales E."/>
            <person name="Havlak P."/>
            <person name="Kuo D.-H."/>
            <person name="Larsson T."/>
            <person name="Lv J."/>
            <person name="Arendt D."/>
            <person name="Savage R."/>
            <person name="Osoegawa K."/>
            <person name="de Jong P."/>
            <person name="Lindberg D.R."/>
            <person name="Seaver E.C."/>
            <person name="Weisblat D.A."/>
            <person name="Putnam N.H."/>
            <person name="Grigoriev I.V."/>
            <person name="Rokhsar D.S."/>
        </authorList>
    </citation>
    <scope>NUCLEOTIDE SEQUENCE</scope>
</reference>
<feature type="transmembrane region" description="Helical" evidence="7">
    <location>
        <begin position="313"/>
        <end position="333"/>
    </location>
</feature>
<evidence type="ECO:0000256" key="5">
    <source>
        <dbReference type="ARBA" id="ARBA00022989"/>
    </source>
</evidence>
<name>T1G8U4_HELRO</name>
<feature type="domain" description="Nucleoside transporter/FeoB GTPase Gate" evidence="10">
    <location>
        <begin position="211"/>
        <end position="308"/>
    </location>
</feature>
<reference evidence="11 13" key="2">
    <citation type="journal article" date="2013" name="Nature">
        <title>Insights into bilaterian evolution from three spiralian genomes.</title>
        <authorList>
            <person name="Simakov O."/>
            <person name="Marletaz F."/>
            <person name="Cho S.J."/>
            <person name="Edsinger-Gonzales E."/>
            <person name="Havlak P."/>
            <person name="Hellsten U."/>
            <person name="Kuo D.H."/>
            <person name="Larsson T."/>
            <person name="Lv J."/>
            <person name="Arendt D."/>
            <person name="Savage R."/>
            <person name="Osoegawa K."/>
            <person name="de Jong P."/>
            <person name="Grimwood J."/>
            <person name="Chapman J.A."/>
            <person name="Shapiro H."/>
            <person name="Aerts A."/>
            <person name="Otillar R.P."/>
            <person name="Terry A.Y."/>
            <person name="Boore J.L."/>
            <person name="Grigoriev I.V."/>
            <person name="Lindberg D.R."/>
            <person name="Seaver E.C."/>
            <person name="Weisblat D.A."/>
            <person name="Putnam N.H."/>
            <person name="Rokhsar D.S."/>
        </authorList>
    </citation>
    <scope>NUCLEOTIDE SEQUENCE</scope>
</reference>
<reference evidence="12" key="3">
    <citation type="submission" date="2015-06" db="UniProtKB">
        <authorList>
            <consortium name="EnsemblMetazoa"/>
        </authorList>
    </citation>
    <scope>IDENTIFICATION</scope>
</reference>
<feature type="transmembrane region" description="Helical" evidence="7">
    <location>
        <begin position="21"/>
        <end position="42"/>
    </location>
</feature>
<feature type="transmembrane region" description="Helical" evidence="7">
    <location>
        <begin position="366"/>
        <end position="387"/>
    </location>
</feature>
<dbReference type="NCBIfam" id="TIGR00804">
    <property type="entry name" value="nupC"/>
    <property type="match status" value="1"/>
</dbReference>
<dbReference type="Pfam" id="PF07662">
    <property type="entry name" value="Nucleos_tra2_C"/>
    <property type="match status" value="1"/>
</dbReference>
<dbReference type="GO" id="GO:0005886">
    <property type="term" value="C:plasma membrane"/>
    <property type="evidence" value="ECO:0000318"/>
    <property type="project" value="GO_Central"/>
</dbReference>
<feature type="transmembrane region" description="Helical" evidence="7">
    <location>
        <begin position="154"/>
        <end position="173"/>
    </location>
</feature>
<keyword evidence="5 7" id="KW-1133">Transmembrane helix</keyword>
<evidence type="ECO:0000256" key="6">
    <source>
        <dbReference type="ARBA" id="ARBA00023136"/>
    </source>
</evidence>
<dbReference type="InterPro" id="IPR011642">
    <property type="entry name" value="Gate_dom"/>
</dbReference>
<gene>
    <name evidence="12" type="primary">20217491</name>
    <name evidence="11" type="ORF">HELRODRAFT_93209</name>
</gene>
<dbReference type="Proteomes" id="UP000015101">
    <property type="component" value="Unassembled WGS sequence"/>
</dbReference>
<evidence type="ECO:0000259" key="9">
    <source>
        <dbReference type="Pfam" id="PF07662"/>
    </source>
</evidence>
<evidence type="ECO:0000256" key="4">
    <source>
        <dbReference type="ARBA" id="ARBA00022692"/>
    </source>
</evidence>
<evidence type="ECO:0000259" key="10">
    <source>
        <dbReference type="Pfam" id="PF07670"/>
    </source>
</evidence>
<feature type="transmembrane region" description="Helical" evidence="7">
    <location>
        <begin position="541"/>
        <end position="564"/>
    </location>
</feature>
<keyword evidence="7" id="KW-0813">Transport</keyword>
<evidence type="ECO:0000256" key="7">
    <source>
        <dbReference type="RuleBase" id="RU362018"/>
    </source>
</evidence>
<dbReference type="PANTHER" id="PTHR10590:SF4">
    <property type="entry name" value="SOLUTE CARRIER FAMILY 28 MEMBER 3"/>
    <property type="match status" value="1"/>
</dbReference>
<evidence type="ECO:0000256" key="3">
    <source>
        <dbReference type="ARBA" id="ARBA00022475"/>
    </source>
</evidence>
<dbReference type="Pfam" id="PF07670">
    <property type="entry name" value="Gate"/>
    <property type="match status" value="1"/>
</dbReference>
<keyword evidence="6 7" id="KW-0472">Membrane</keyword>
<dbReference type="OrthoDB" id="6075923at2759"/>
<dbReference type="InterPro" id="IPR002668">
    <property type="entry name" value="CNT_N_dom"/>
</dbReference>
<feature type="transmembrane region" description="Helical" evidence="7">
    <location>
        <begin position="287"/>
        <end position="307"/>
    </location>
</feature>
<evidence type="ECO:0000259" key="8">
    <source>
        <dbReference type="Pfam" id="PF01773"/>
    </source>
</evidence>
<comment type="subcellular location">
    <subcellularLocation>
        <location evidence="1">Cell membrane</location>
        <topology evidence="1">Multi-pass membrane protein</topology>
    </subcellularLocation>
</comment>
<evidence type="ECO:0000313" key="13">
    <source>
        <dbReference type="Proteomes" id="UP000015101"/>
    </source>
</evidence>
<dbReference type="CTD" id="20217491"/>
<dbReference type="HOGENOM" id="CLU_016813_3_1_1"/>